<comment type="caution">
    <text evidence="2">The sequence shown here is derived from an EMBL/GenBank/DDBJ whole genome shotgun (WGS) entry which is preliminary data.</text>
</comment>
<dbReference type="EMBL" id="CACSLK010007779">
    <property type="protein sequence ID" value="CAA0811057.1"/>
    <property type="molecule type" value="Genomic_DNA"/>
</dbReference>
<evidence type="ECO:0000256" key="1">
    <source>
        <dbReference type="SAM" id="MobiDB-lite"/>
    </source>
</evidence>
<gene>
    <name evidence="2" type="ORF">SHERM_00083</name>
</gene>
<organism evidence="2 3">
    <name type="scientific">Striga hermonthica</name>
    <name type="common">Purple witchweed</name>
    <name type="synonym">Buchnera hermonthica</name>
    <dbReference type="NCBI Taxonomy" id="68872"/>
    <lineage>
        <taxon>Eukaryota</taxon>
        <taxon>Viridiplantae</taxon>
        <taxon>Streptophyta</taxon>
        <taxon>Embryophyta</taxon>
        <taxon>Tracheophyta</taxon>
        <taxon>Spermatophyta</taxon>
        <taxon>Magnoliopsida</taxon>
        <taxon>eudicotyledons</taxon>
        <taxon>Gunneridae</taxon>
        <taxon>Pentapetalae</taxon>
        <taxon>asterids</taxon>
        <taxon>lamiids</taxon>
        <taxon>Lamiales</taxon>
        <taxon>Orobanchaceae</taxon>
        <taxon>Buchnereae</taxon>
        <taxon>Striga</taxon>
    </lineage>
</organism>
<accession>A0A9N7R4S8</accession>
<sequence>HKEEYERQLKISEKEILPVGEEGEAAHIDSEAEGVEGAEVIGAILVVGDGCITCAREQRAQHIEFVAGESEVLAVGEKMSVEDKVIVVASEIMVEEMFEVEMLVAVKAGHDEEAYAHYGVDTRVIEEEVLEFWMVEDESLRARTFSKGAGMMRKWVPSPDGKKDQESRRPEEAENRAKMTHTWPKRRVRARMRGVQARKKRNIQEGRAHAHWRRRAWRSEGRRCGVRGVEDGWWMQAGDCTGPMEANTSKERASGLDARKQSNNRARNVHGWSRKRASDARVPGVQGKCTNSVGVWQEGRVRAMNTG</sequence>
<dbReference type="AlphaFoldDB" id="A0A9N7R4S8"/>
<dbReference type="Proteomes" id="UP001153555">
    <property type="component" value="Unassembled WGS sequence"/>
</dbReference>
<feature type="compositionally biased region" description="Basic and acidic residues" evidence="1">
    <location>
        <begin position="160"/>
        <end position="177"/>
    </location>
</feature>
<feature type="region of interest" description="Disordered" evidence="1">
    <location>
        <begin position="152"/>
        <end position="179"/>
    </location>
</feature>
<protein>
    <submittedName>
        <fullName evidence="2">Uncharacterized protein</fullName>
    </submittedName>
</protein>
<feature type="non-terminal residue" evidence="2">
    <location>
        <position position="1"/>
    </location>
</feature>
<evidence type="ECO:0000313" key="2">
    <source>
        <dbReference type="EMBL" id="CAA0811057.1"/>
    </source>
</evidence>
<proteinExistence type="predicted"/>
<reference evidence="2" key="1">
    <citation type="submission" date="2019-12" db="EMBL/GenBank/DDBJ databases">
        <authorList>
            <person name="Scholes J."/>
        </authorList>
    </citation>
    <scope>NUCLEOTIDE SEQUENCE</scope>
</reference>
<feature type="non-terminal residue" evidence="2">
    <location>
        <position position="307"/>
    </location>
</feature>
<feature type="region of interest" description="Disordered" evidence="1">
    <location>
        <begin position="253"/>
        <end position="290"/>
    </location>
</feature>
<keyword evidence="3" id="KW-1185">Reference proteome</keyword>
<name>A0A9N7R4S8_STRHE</name>
<evidence type="ECO:0000313" key="3">
    <source>
        <dbReference type="Proteomes" id="UP001153555"/>
    </source>
</evidence>